<dbReference type="PROSITE" id="PS51123">
    <property type="entry name" value="OMPA_2"/>
    <property type="match status" value="1"/>
</dbReference>
<comment type="caution">
    <text evidence="3">The sequence shown here is derived from an EMBL/GenBank/DDBJ whole genome shotgun (WGS) entry which is preliminary data.</text>
</comment>
<dbReference type="InterPro" id="IPR036737">
    <property type="entry name" value="OmpA-like_sf"/>
</dbReference>
<reference evidence="3" key="1">
    <citation type="journal article" date="2014" name="Front. Microbiol.">
        <title>High frequency of phylogenetically diverse reductive dehalogenase-homologous genes in deep subseafloor sedimentary metagenomes.</title>
        <authorList>
            <person name="Kawai M."/>
            <person name="Futagami T."/>
            <person name="Toyoda A."/>
            <person name="Takaki Y."/>
            <person name="Nishi S."/>
            <person name="Hori S."/>
            <person name="Arai W."/>
            <person name="Tsubouchi T."/>
            <person name="Morono Y."/>
            <person name="Uchiyama I."/>
            <person name="Ito T."/>
            <person name="Fujiyama A."/>
            <person name="Inagaki F."/>
            <person name="Takami H."/>
        </authorList>
    </citation>
    <scope>NUCLEOTIDE SEQUENCE</scope>
    <source>
        <strain evidence="3">Expedition CK06-06</strain>
    </source>
</reference>
<feature type="coiled-coil region" evidence="1">
    <location>
        <begin position="15"/>
        <end position="95"/>
    </location>
</feature>
<evidence type="ECO:0000256" key="1">
    <source>
        <dbReference type="SAM" id="Coils"/>
    </source>
</evidence>
<dbReference type="InterPro" id="IPR050330">
    <property type="entry name" value="Bact_OuterMem_StrucFunc"/>
</dbReference>
<dbReference type="CDD" id="cd07185">
    <property type="entry name" value="OmpA_C-like"/>
    <property type="match status" value="1"/>
</dbReference>
<gene>
    <name evidence="3" type="ORF">S06H3_50185</name>
</gene>
<evidence type="ECO:0000259" key="2">
    <source>
        <dbReference type="PROSITE" id="PS51123"/>
    </source>
</evidence>
<dbReference type="InterPro" id="IPR006665">
    <property type="entry name" value="OmpA-like"/>
</dbReference>
<dbReference type="Pfam" id="PF00691">
    <property type="entry name" value="OmpA"/>
    <property type="match status" value="1"/>
</dbReference>
<accession>X1QD27</accession>
<dbReference type="AlphaFoldDB" id="X1QD27"/>
<organism evidence="3">
    <name type="scientific">marine sediment metagenome</name>
    <dbReference type="NCBI Taxonomy" id="412755"/>
    <lineage>
        <taxon>unclassified sequences</taxon>
        <taxon>metagenomes</taxon>
        <taxon>ecological metagenomes</taxon>
    </lineage>
</organism>
<proteinExistence type="predicted"/>
<feature type="non-terminal residue" evidence="3">
    <location>
        <position position="252"/>
    </location>
</feature>
<name>X1QD27_9ZZZZ</name>
<dbReference type="PANTHER" id="PTHR30329">
    <property type="entry name" value="STATOR ELEMENT OF FLAGELLAR MOTOR COMPLEX"/>
    <property type="match status" value="1"/>
</dbReference>
<feature type="domain" description="OmpA-like" evidence="2">
    <location>
        <begin position="125"/>
        <end position="252"/>
    </location>
</feature>
<protein>
    <recommendedName>
        <fullName evidence="2">OmpA-like domain-containing protein</fullName>
    </recommendedName>
</protein>
<dbReference type="Gene3D" id="1.10.287.1490">
    <property type="match status" value="1"/>
</dbReference>
<dbReference type="EMBL" id="BARV01031747">
    <property type="protein sequence ID" value="GAI41174.1"/>
    <property type="molecule type" value="Genomic_DNA"/>
</dbReference>
<dbReference type="Gene3D" id="3.30.1330.60">
    <property type="entry name" value="OmpA-like domain"/>
    <property type="match status" value="1"/>
</dbReference>
<feature type="non-terminal residue" evidence="3">
    <location>
        <position position="1"/>
    </location>
</feature>
<dbReference type="PANTHER" id="PTHR30329:SF21">
    <property type="entry name" value="LIPOPROTEIN YIAD-RELATED"/>
    <property type="match status" value="1"/>
</dbReference>
<keyword evidence="1" id="KW-0175">Coiled coil</keyword>
<evidence type="ECO:0000313" key="3">
    <source>
        <dbReference type="EMBL" id="GAI41174.1"/>
    </source>
</evidence>
<dbReference type="SUPFAM" id="SSF103088">
    <property type="entry name" value="OmpA-like"/>
    <property type="match status" value="1"/>
</dbReference>
<sequence length="252" mass="28377">KLSAIFLVCACGLLISGCESELQDLRIQNDTQRERIAELESELQVSTLQLEQFKRRLGDARGKSNIEVETLQQTIAALEEDIAKKKDLIASMQQRLLYGGATLPVELSTMLEDFAKEHDMVTYDLSRGIVKFESDLLFEKGSDKVASTAVEAVKLLCEILNSEEANRFDVVIAGHTDDLPVLRPATREKHPTNWHLSAHRAISVLDIMAKNNVESERMSIRGFGEYRPIVENKPNKKGNPQNRRVEIYIVAK</sequence>